<dbReference type="SMART" id="SM00530">
    <property type="entry name" value="HTH_XRE"/>
    <property type="match status" value="1"/>
</dbReference>
<dbReference type="Proteomes" id="UP000601223">
    <property type="component" value="Unassembled WGS sequence"/>
</dbReference>
<evidence type="ECO:0000259" key="1">
    <source>
        <dbReference type="PROSITE" id="PS50943"/>
    </source>
</evidence>
<accession>A0A8J3JP78</accession>
<dbReference type="Gene3D" id="1.10.260.40">
    <property type="entry name" value="lambda repressor-like DNA-binding domains"/>
    <property type="match status" value="1"/>
</dbReference>
<dbReference type="InterPro" id="IPR011990">
    <property type="entry name" value="TPR-like_helical_dom_sf"/>
</dbReference>
<sequence length="438" mass="47217">MTNTSDNAADARLALGNRLARLRQAAGYTQESFAPRTFYGRSSIANIETGRQVAPREFWIRCDEVLGTGGVLTQAHDRLNFAEYHRHVGALSLDSASGLPTDSWGLTSQEVGTTSSCLISCGDVIHRGDRPCPEQRPPVDLGYVEHWNRLLSVLVASGNAAGGHGLIDIVAHEVRIIAEHARSAPGPTATALRLTTARWLEFGSWVADNQGKHATASTWLTHAHDLAVAADNEIMAAYLLMRRAQQATENGDPQTSLALLGQVNLARMPARIGALLATRSAQAHAALRNGPAARRDIRRALSMLDHGDTSDALDTELADHSTVEYVLAHEGMCLSSLAEPNGAVAALESVLSTWPHTQRLDEGLFRAHLGFAHAGTGDHDAAVTETRRALQIGVQTHSTRTLRVVGQIMNLDLRGAADHADLAAQWTATNEQRAIRQR</sequence>
<dbReference type="SUPFAM" id="SSF48452">
    <property type="entry name" value="TPR-like"/>
    <property type="match status" value="1"/>
</dbReference>
<dbReference type="EMBL" id="BONF01000058">
    <property type="protein sequence ID" value="GIF86024.1"/>
    <property type="molecule type" value="Genomic_DNA"/>
</dbReference>
<dbReference type="InterPro" id="IPR001387">
    <property type="entry name" value="Cro/C1-type_HTH"/>
</dbReference>
<organism evidence="2 3">
    <name type="scientific">Catellatospora bangladeshensis</name>
    <dbReference type="NCBI Taxonomy" id="310355"/>
    <lineage>
        <taxon>Bacteria</taxon>
        <taxon>Bacillati</taxon>
        <taxon>Actinomycetota</taxon>
        <taxon>Actinomycetes</taxon>
        <taxon>Micromonosporales</taxon>
        <taxon>Micromonosporaceae</taxon>
        <taxon>Catellatospora</taxon>
    </lineage>
</organism>
<proteinExistence type="predicted"/>
<dbReference type="RefSeq" id="WP_203756707.1">
    <property type="nucleotide sequence ID" value="NZ_BONF01000058.1"/>
</dbReference>
<dbReference type="Gene3D" id="1.25.40.10">
    <property type="entry name" value="Tetratricopeptide repeat domain"/>
    <property type="match status" value="1"/>
</dbReference>
<comment type="caution">
    <text evidence="2">The sequence shown here is derived from an EMBL/GenBank/DDBJ whole genome shotgun (WGS) entry which is preliminary data.</text>
</comment>
<feature type="domain" description="HTH cro/C1-type" evidence="1">
    <location>
        <begin position="19"/>
        <end position="72"/>
    </location>
</feature>
<gene>
    <name evidence="2" type="ORF">Cba03nite_73730</name>
</gene>
<reference evidence="2 3" key="1">
    <citation type="submission" date="2021-01" db="EMBL/GenBank/DDBJ databases">
        <title>Whole genome shotgun sequence of Catellatospora bangladeshensis NBRC 107357.</title>
        <authorList>
            <person name="Komaki H."/>
            <person name="Tamura T."/>
        </authorList>
    </citation>
    <scope>NUCLEOTIDE SEQUENCE [LARGE SCALE GENOMIC DNA]</scope>
    <source>
        <strain evidence="2 3">NBRC 107357</strain>
    </source>
</reference>
<keyword evidence="3" id="KW-1185">Reference proteome</keyword>
<evidence type="ECO:0000313" key="2">
    <source>
        <dbReference type="EMBL" id="GIF86024.1"/>
    </source>
</evidence>
<dbReference type="GO" id="GO:0003677">
    <property type="term" value="F:DNA binding"/>
    <property type="evidence" value="ECO:0007669"/>
    <property type="project" value="InterPro"/>
</dbReference>
<dbReference type="AlphaFoldDB" id="A0A8J3JP78"/>
<dbReference type="InterPro" id="IPR010982">
    <property type="entry name" value="Lambda_DNA-bd_dom_sf"/>
</dbReference>
<name>A0A8J3JP78_9ACTN</name>
<dbReference type="Pfam" id="PF13560">
    <property type="entry name" value="HTH_31"/>
    <property type="match status" value="1"/>
</dbReference>
<protein>
    <recommendedName>
        <fullName evidence="1">HTH cro/C1-type domain-containing protein</fullName>
    </recommendedName>
</protein>
<evidence type="ECO:0000313" key="3">
    <source>
        <dbReference type="Proteomes" id="UP000601223"/>
    </source>
</evidence>
<dbReference type="PROSITE" id="PS50943">
    <property type="entry name" value="HTH_CROC1"/>
    <property type="match status" value="1"/>
</dbReference>
<dbReference type="CDD" id="cd00093">
    <property type="entry name" value="HTH_XRE"/>
    <property type="match status" value="1"/>
</dbReference>
<dbReference type="SUPFAM" id="SSF47413">
    <property type="entry name" value="lambda repressor-like DNA-binding domains"/>
    <property type="match status" value="1"/>
</dbReference>